<dbReference type="InterPro" id="IPR003848">
    <property type="entry name" value="DUF218"/>
</dbReference>
<evidence type="ECO:0000256" key="1">
    <source>
        <dbReference type="SAM" id="Phobius"/>
    </source>
</evidence>
<dbReference type="Proteomes" id="UP000256388">
    <property type="component" value="Unassembled WGS sequence"/>
</dbReference>
<feature type="domain" description="DUF218" evidence="2">
    <location>
        <begin position="40"/>
        <end position="178"/>
    </location>
</feature>
<accession>A0A347ZSW0</accession>
<name>A0A347ZSW0_9CHLR</name>
<comment type="caution">
    <text evidence="3">The sequence shown here is derived from an EMBL/GenBank/DDBJ whole genome shotgun (WGS) entry which is preliminary data.</text>
</comment>
<dbReference type="OrthoDB" id="9782395at2"/>
<protein>
    <submittedName>
        <fullName evidence="3">SanA protein</fullName>
    </submittedName>
</protein>
<organism evidence="3 4">
    <name type="scientific">Pelolinea submarina</name>
    <dbReference type="NCBI Taxonomy" id="913107"/>
    <lineage>
        <taxon>Bacteria</taxon>
        <taxon>Bacillati</taxon>
        <taxon>Chloroflexota</taxon>
        <taxon>Anaerolineae</taxon>
        <taxon>Anaerolineales</taxon>
        <taxon>Anaerolineaceae</taxon>
        <taxon>Pelolinea</taxon>
    </lineage>
</organism>
<evidence type="ECO:0000313" key="4">
    <source>
        <dbReference type="Proteomes" id="UP000256388"/>
    </source>
</evidence>
<dbReference type="PANTHER" id="PTHR30336:SF6">
    <property type="entry name" value="INTEGRAL MEMBRANE PROTEIN"/>
    <property type="match status" value="1"/>
</dbReference>
<dbReference type="GO" id="GO:0005886">
    <property type="term" value="C:plasma membrane"/>
    <property type="evidence" value="ECO:0007669"/>
    <property type="project" value="TreeGrafter"/>
</dbReference>
<evidence type="ECO:0000259" key="2">
    <source>
        <dbReference type="Pfam" id="PF02698"/>
    </source>
</evidence>
<keyword evidence="1" id="KW-1133">Transmembrane helix</keyword>
<feature type="transmembrane region" description="Helical" evidence="1">
    <location>
        <begin position="6"/>
        <end position="23"/>
    </location>
</feature>
<dbReference type="CDD" id="cd06259">
    <property type="entry name" value="YdcF-like"/>
    <property type="match status" value="1"/>
</dbReference>
<reference evidence="3 4" key="1">
    <citation type="submission" date="2018-08" db="EMBL/GenBank/DDBJ databases">
        <title>Genomic Encyclopedia of Type Strains, Phase IV (KMG-IV): sequencing the most valuable type-strain genomes for metagenomic binning, comparative biology and taxonomic classification.</title>
        <authorList>
            <person name="Goeker M."/>
        </authorList>
    </citation>
    <scope>NUCLEOTIDE SEQUENCE [LARGE SCALE GENOMIC DNA]</scope>
    <source>
        <strain evidence="3 4">DSM 23923</strain>
    </source>
</reference>
<dbReference type="AlphaFoldDB" id="A0A347ZSW0"/>
<dbReference type="Pfam" id="PF02698">
    <property type="entry name" value="DUF218"/>
    <property type="match status" value="1"/>
</dbReference>
<dbReference type="PANTHER" id="PTHR30336">
    <property type="entry name" value="INNER MEMBRANE PROTEIN, PROBABLE PERMEASE"/>
    <property type="match status" value="1"/>
</dbReference>
<sequence>MFALIFFSVITFLLLIVYLLVYLNTKQFKLNINQLGHYKYCLVLGAGLEKDGKPSDILMDRVSTGVCLFNNNQVDLLIMSGTRRRGYDEPGAMQAAAIAQGVPDSAILLDPQGISTLDSCVNFKQKFAHESLVIITQPFHLPRSILLARKLGLDAYGTAAGIYHFSWYKRAFWYIREFFALPYNFIKLALYSH</sequence>
<dbReference type="RefSeq" id="WP_158675043.1">
    <property type="nucleotide sequence ID" value="NZ_AP018437.1"/>
</dbReference>
<proteinExistence type="predicted"/>
<dbReference type="EMBL" id="QUMS01000001">
    <property type="protein sequence ID" value="REG11035.1"/>
    <property type="molecule type" value="Genomic_DNA"/>
</dbReference>
<keyword evidence="1" id="KW-0472">Membrane</keyword>
<keyword evidence="4" id="KW-1185">Reference proteome</keyword>
<evidence type="ECO:0000313" key="3">
    <source>
        <dbReference type="EMBL" id="REG11035.1"/>
    </source>
</evidence>
<gene>
    <name evidence="3" type="ORF">DFR64_0907</name>
</gene>
<dbReference type="InterPro" id="IPR051599">
    <property type="entry name" value="Cell_Envelope_Assoc"/>
</dbReference>
<keyword evidence="1" id="KW-0812">Transmembrane</keyword>